<dbReference type="InterPro" id="IPR029058">
    <property type="entry name" value="AB_hydrolase_fold"/>
</dbReference>
<evidence type="ECO:0000259" key="2">
    <source>
        <dbReference type="Pfam" id="PF13225"/>
    </source>
</evidence>
<dbReference type="GO" id="GO:0005506">
    <property type="term" value="F:iron ion binding"/>
    <property type="evidence" value="ECO:0007669"/>
    <property type="project" value="InterPro"/>
</dbReference>
<dbReference type="AlphaFoldDB" id="A0A7S0DSE9"/>
<evidence type="ECO:0000313" key="3">
    <source>
        <dbReference type="EMBL" id="CAD8463455.1"/>
    </source>
</evidence>
<dbReference type="InterPro" id="IPR000073">
    <property type="entry name" value="AB_hydrolase_1"/>
</dbReference>
<dbReference type="PANTHER" id="PTHR43689:SF8">
    <property type="entry name" value="ALPHA_BETA-HYDROLASES SUPERFAMILY PROTEIN"/>
    <property type="match status" value="1"/>
</dbReference>
<dbReference type="PANTHER" id="PTHR43689">
    <property type="entry name" value="HYDROLASE"/>
    <property type="match status" value="1"/>
</dbReference>
<feature type="domain" description="AB hydrolase-1" evidence="1">
    <location>
        <begin position="172"/>
        <end position="405"/>
    </location>
</feature>
<dbReference type="PRINTS" id="PR00111">
    <property type="entry name" value="ABHYDROLASE"/>
</dbReference>
<accession>A0A7S0DSE9</accession>
<sequence>MCKIPTQRFFQDEMGFPMEMRPNFDTCQCTLSYGITPMPLEEDVDVPQACLVGCQNLLQMGEASTDTCGSAGAGDSKLSPAIVTGSKVDSVTTSQSVATMERISGDAENDFPDFIDKTLALEIQEGDCVDMLKSMRRVPVTVPFSDKPVLTTVAGMSTEEAKSLGKHDSTPLVLLHGFDSSLLEFRRLMPALKAYPNLNPNAIDLLGWGFAKAEGEADSIGPKEKREHLYHYWKQYVKEPMILCGASLGGAVGIDFALNHPEAVKGLVLIDAQAYIDGVQTPPEFFMDIGLNVLKSEPLRQIANVQSYYDKEKYATKDAMRIGKLHTVLEDWKDYNKKWMQGGGYILSSKIKDIQQKTLILWGDSDKILGTDVATQFEQDIPSSELVWVPECGHVPHLEQADFTAKKLNEFAMSL</sequence>
<evidence type="ECO:0008006" key="4">
    <source>
        <dbReference type="Google" id="ProtNLM"/>
    </source>
</evidence>
<gene>
    <name evidence="3" type="ORF">LAMO00422_LOCUS22417</name>
</gene>
<evidence type="ECO:0000259" key="1">
    <source>
        <dbReference type="Pfam" id="PF12697"/>
    </source>
</evidence>
<reference evidence="3" key="1">
    <citation type="submission" date="2021-01" db="EMBL/GenBank/DDBJ databases">
        <authorList>
            <person name="Corre E."/>
            <person name="Pelletier E."/>
            <person name="Niang G."/>
            <person name="Scheremetjew M."/>
            <person name="Finn R."/>
            <person name="Kale V."/>
            <person name="Holt S."/>
            <person name="Cochrane G."/>
            <person name="Meng A."/>
            <person name="Brown T."/>
            <person name="Cohen L."/>
        </authorList>
    </citation>
    <scope>NUCLEOTIDE SEQUENCE</scope>
    <source>
        <strain evidence="3">CCMP2058</strain>
    </source>
</reference>
<organism evidence="3">
    <name type="scientific">Amorphochlora amoebiformis</name>
    <dbReference type="NCBI Taxonomy" id="1561963"/>
    <lineage>
        <taxon>Eukaryota</taxon>
        <taxon>Sar</taxon>
        <taxon>Rhizaria</taxon>
        <taxon>Cercozoa</taxon>
        <taxon>Chlorarachniophyceae</taxon>
        <taxon>Amorphochlora</taxon>
    </lineage>
</organism>
<dbReference type="EMBL" id="HBEM01032813">
    <property type="protein sequence ID" value="CAD8463455.1"/>
    <property type="molecule type" value="Transcribed_RNA"/>
</dbReference>
<proteinExistence type="predicted"/>
<dbReference type="Gene3D" id="3.40.50.1820">
    <property type="entry name" value="alpha/beta hydrolase"/>
    <property type="match status" value="1"/>
</dbReference>
<feature type="domain" description="Beta-carotene isomerase D27-like C-terminal" evidence="2">
    <location>
        <begin position="1"/>
        <end position="42"/>
    </location>
</feature>
<dbReference type="Pfam" id="PF13225">
    <property type="entry name" value="D27-like_C"/>
    <property type="match status" value="1"/>
</dbReference>
<protein>
    <recommendedName>
        <fullName evidence="4">AB hydrolase-1 domain-containing protein</fullName>
    </recommendedName>
</protein>
<dbReference type="SUPFAM" id="SSF53474">
    <property type="entry name" value="alpha/beta-Hydrolases"/>
    <property type="match status" value="1"/>
</dbReference>
<name>A0A7S0DSE9_9EUKA</name>
<dbReference type="Pfam" id="PF12697">
    <property type="entry name" value="Abhydrolase_6"/>
    <property type="match status" value="1"/>
</dbReference>
<dbReference type="InterPro" id="IPR025114">
    <property type="entry name" value="D27-like_C"/>
</dbReference>